<dbReference type="AlphaFoldDB" id="W2MHM8"/>
<reference evidence="1" key="1">
    <citation type="submission" date="2013-11" db="EMBL/GenBank/DDBJ databases">
        <title>The Genome Sequence of Phytophthora parasitica IAC_01/95.</title>
        <authorList>
            <consortium name="The Broad Institute Genomics Platform"/>
            <person name="Russ C."/>
            <person name="Tyler B."/>
            <person name="Panabieres F."/>
            <person name="Shan W."/>
            <person name="Tripathy S."/>
            <person name="Grunwald N."/>
            <person name="Machado M."/>
            <person name="Johnson C.S."/>
            <person name="Arredondo F."/>
            <person name="Hong C."/>
            <person name="Coffey M."/>
            <person name="Young S.K."/>
            <person name="Zeng Q."/>
            <person name="Gargeya S."/>
            <person name="Fitzgerald M."/>
            <person name="Abouelleil A."/>
            <person name="Alvarado L."/>
            <person name="Chapman S.B."/>
            <person name="Gainer-Dewar J."/>
            <person name="Goldberg J."/>
            <person name="Griggs A."/>
            <person name="Gujja S."/>
            <person name="Hansen M."/>
            <person name="Howarth C."/>
            <person name="Imamovic A."/>
            <person name="Ireland A."/>
            <person name="Larimer J."/>
            <person name="McCowan C."/>
            <person name="Murphy C."/>
            <person name="Pearson M."/>
            <person name="Poon T.W."/>
            <person name="Priest M."/>
            <person name="Roberts A."/>
            <person name="Saif S."/>
            <person name="Shea T."/>
            <person name="Sykes S."/>
            <person name="Wortman J."/>
            <person name="Nusbaum C."/>
            <person name="Birren B."/>
        </authorList>
    </citation>
    <scope>NUCLEOTIDE SEQUENCE [LARGE SCALE GENOMIC DNA]</scope>
    <source>
        <strain evidence="1">IAC_01/95</strain>
    </source>
</reference>
<name>W2MHM8_PHYNI</name>
<protein>
    <submittedName>
        <fullName evidence="1">Uncharacterized protein</fullName>
    </submittedName>
</protein>
<sequence>MESASRPSSDSRVSSLTLCTPITNYRTLRTLSRYTRITTRPREATLARRQVW</sequence>
<dbReference type="Proteomes" id="UP000054532">
    <property type="component" value="Unassembled WGS sequence"/>
</dbReference>
<dbReference type="EMBL" id="KI695687">
    <property type="protein sequence ID" value="ETM34999.1"/>
    <property type="molecule type" value="Genomic_DNA"/>
</dbReference>
<gene>
    <name evidence="1" type="ORF">L914_18039</name>
</gene>
<accession>W2MHM8</accession>
<organism evidence="1">
    <name type="scientific">Phytophthora nicotianae</name>
    <name type="common">Potato buckeye rot agent</name>
    <name type="synonym">Phytophthora parasitica</name>
    <dbReference type="NCBI Taxonomy" id="4792"/>
    <lineage>
        <taxon>Eukaryota</taxon>
        <taxon>Sar</taxon>
        <taxon>Stramenopiles</taxon>
        <taxon>Oomycota</taxon>
        <taxon>Peronosporomycetes</taxon>
        <taxon>Peronosporales</taxon>
        <taxon>Peronosporaceae</taxon>
        <taxon>Phytophthora</taxon>
    </lineage>
</organism>
<proteinExistence type="predicted"/>
<evidence type="ECO:0000313" key="1">
    <source>
        <dbReference type="EMBL" id="ETM34999.1"/>
    </source>
</evidence>